<keyword evidence="2" id="KW-1133">Transmembrane helix</keyword>
<organism evidence="3 4">
    <name type="scientific">Kibdelosporangium banguiense</name>
    <dbReference type="NCBI Taxonomy" id="1365924"/>
    <lineage>
        <taxon>Bacteria</taxon>
        <taxon>Bacillati</taxon>
        <taxon>Actinomycetota</taxon>
        <taxon>Actinomycetes</taxon>
        <taxon>Pseudonocardiales</taxon>
        <taxon>Pseudonocardiaceae</taxon>
        <taxon>Kibdelosporangium</taxon>
    </lineage>
</organism>
<feature type="transmembrane region" description="Helical" evidence="2">
    <location>
        <begin position="86"/>
        <end position="106"/>
    </location>
</feature>
<evidence type="ECO:0000256" key="1">
    <source>
        <dbReference type="SAM" id="MobiDB-lite"/>
    </source>
</evidence>
<feature type="region of interest" description="Disordered" evidence="1">
    <location>
        <begin position="217"/>
        <end position="248"/>
    </location>
</feature>
<dbReference type="Pfam" id="PF10935">
    <property type="entry name" value="DUF2637"/>
    <property type="match status" value="1"/>
</dbReference>
<keyword evidence="4" id="KW-1185">Reference proteome</keyword>
<name>A0ABS4TY89_9PSEU</name>
<keyword evidence="2" id="KW-0812">Transmembrane</keyword>
<comment type="caution">
    <text evidence="3">The sequence shown here is derived from an EMBL/GenBank/DDBJ whole genome shotgun (WGS) entry which is preliminary data.</text>
</comment>
<evidence type="ECO:0000313" key="3">
    <source>
        <dbReference type="EMBL" id="MBP2329355.1"/>
    </source>
</evidence>
<proteinExistence type="predicted"/>
<feature type="region of interest" description="Disordered" evidence="1">
    <location>
        <begin position="136"/>
        <end position="161"/>
    </location>
</feature>
<feature type="compositionally biased region" description="Basic and acidic residues" evidence="1">
    <location>
        <begin position="143"/>
        <end position="154"/>
    </location>
</feature>
<reference evidence="3 4" key="1">
    <citation type="submission" date="2021-03" db="EMBL/GenBank/DDBJ databases">
        <title>Sequencing the genomes of 1000 actinobacteria strains.</title>
        <authorList>
            <person name="Klenk H.-P."/>
        </authorList>
    </citation>
    <scope>NUCLEOTIDE SEQUENCE [LARGE SCALE GENOMIC DNA]</scope>
    <source>
        <strain evidence="3 4">DSM 46670</strain>
    </source>
</reference>
<dbReference type="Proteomes" id="UP001519332">
    <property type="component" value="Unassembled WGS sequence"/>
</dbReference>
<evidence type="ECO:0000256" key="2">
    <source>
        <dbReference type="SAM" id="Phobius"/>
    </source>
</evidence>
<evidence type="ECO:0008006" key="5">
    <source>
        <dbReference type="Google" id="ProtNLM"/>
    </source>
</evidence>
<dbReference type="InterPro" id="IPR021235">
    <property type="entry name" value="DUF2637"/>
</dbReference>
<feature type="transmembrane region" description="Helical" evidence="2">
    <location>
        <begin position="57"/>
        <end position="74"/>
    </location>
</feature>
<feature type="transmembrane region" description="Helical" evidence="2">
    <location>
        <begin position="20"/>
        <end position="37"/>
    </location>
</feature>
<dbReference type="EMBL" id="JAGINW010000001">
    <property type="protein sequence ID" value="MBP2329355.1"/>
    <property type="molecule type" value="Genomic_DNA"/>
</dbReference>
<protein>
    <recommendedName>
        <fullName evidence="5">DUF2637 domain-containing protein</fullName>
    </recommendedName>
</protein>
<gene>
    <name evidence="3" type="ORF">JOF56_009740</name>
</gene>
<sequence>MTGPKRQQVRLGQSSVDTLLRRICALLVAAVAAYASYQHQRAFALEGGADAVSAALWPLSVDGLLVLASVGLLKTRHDDSSYRARVAAWSSFASGVLVSLAANIASAPSLEWQPVLVAGRPPVALLLAVELLAHRPQAQGQPEPRETDTEHVERAQPSNPVHVAVSDLLPAAIRIDENHWARCGRPASAETVRKQLRIGAAKARALTTIVRGMSRPDIAEALTTNTDEPLSPTRSEEAHTSQGRHVAN</sequence>
<evidence type="ECO:0000313" key="4">
    <source>
        <dbReference type="Proteomes" id="UP001519332"/>
    </source>
</evidence>
<keyword evidence="2" id="KW-0472">Membrane</keyword>
<accession>A0ABS4TY89</accession>